<keyword evidence="3" id="KW-1185">Reference proteome</keyword>
<dbReference type="EMBL" id="CP064815">
    <property type="protein sequence ID" value="QPG77125.1"/>
    <property type="molecule type" value="Genomic_DNA"/>
</dbReference>
<dbReference type="Proteomes" id="UP000662931">
    <property type="component" value="Chromosome 4"/>
</dbReference>
<accession>A0A875SAP7</accession>
<dbReference type="GeneID" id="62197929"/>
<reference evidence="2" key="1">
    <citation type="submission" date="2020-10" db="EMBL/GenBank/DDBJ databases">
        <authorList>
            <person name="Roach M.J.R."/>
        </authorList>
    </citation>
    <scope>NUCLEOTIDE SEQUENCE</scope>
    <source>
        <strain evidence="2">CBS 1945</strain>
    </source>
</reference>
<evidence type="ECO:0000313" key="3">
    <source>
        <dbReference type="Proteomes" id="UP000662931"/>
    </source>
</evidence>
<dbReference type="Gene3D" id="2.40.50.770">
    <property type="entry name" value="RecQ-mediated genome instability protein Rmi1, C-terminal domain"/>
    <property type="match status" value="1"/>
</dbReference>
<dbReference type="RefSeq" id="XP_038780690.1">
    <property type="nucleotide sequence ID" value="XM_038924762.1"/>
</dbReference>
<dbReference type="OrthoDB" id="341511at2759"/>
<protein>
    <recommendedName>
        <fullName evidence="1">RecQ mediated genome instability protein 1 OB-fold domain-containing protein</fullName>
    </recommendedName>
</protein>
<organism evidence="2 3">
    <name type="scientific">Eeniella nana</name>
    <name type="common">Yeast</name>
    <name type="synonym">Brettanomyces nanus</name>
    <dbReference type="NCBI Taxonomy" id="13502"/>
    <lineage>
        <taxon>Eukaryota</taxon>
        <taxon>Fungi</taxon>
        <taxon>Dikarya</taxon>
        <taxon>Ascomycota</taxon>
        <taxon>Saccharomycotina</taxon>
        <taxon>Pichiomycetes</taxon>
        <taxon>Pichiales</taxon>
        <taxon>Pichiaceae</taxon>
        <taxon>Brettanomyces</taxon>
    </lineage>
</organism>
<sequence length="157" mass="17974">MSNIRYIETLTQLIDINTSFADTQHVTSVDRVIRAVDVENTTNATDYTSPDSESRDDDLSINPNRRFFKLTLQDAIGSICYGFEFESLKFLHANNSLYPVPLGSKLIVKEGLTTVTFDCLQLTNLNTEYLGGEIDRMNFQLYERELSRLKKEINYKG</sequence>
<dbReference type="AlphaFoldDB" id="A0A875SAP7"/>
<dbReference type="Pfam" id="PF08585">
    <property type="entry name" value="RMI1_N_C"/>
    <property type="match status" value="1"/>
</dbReference>
<evidence type="ECO:0000313" key="2">
    <source>
        <dbReference type="EMBL" id="QPG77125.1"/>
    </source>
</evidence>
<dbReference type="KEGG" id="bnn:FOA43_004529"/>
<dbReference type="InterPro" id="IPR042470">
    <property type="entry name" value="RMI1_N_C_sf"/>
</dbReference>
<gene>
    <name evidence="2" type="ORF">FOA43_004529</name>
</gene>
<proteinExistence type="predicted"/>
<feature type="domain" description="RecQ mediated genome instability protein 1 OB-fold" evidence="1">
    <location>
        <begin position="14"/>
        <end position="139"/>
    </location>
</feature>
<name>A0A875SAP7_EENNA</name>
<evidence type="ECO:0000259" key="1">
    <source>
        <dbReference type="Pfam" id="PF08585"/>
    </source>
</evidence>
<dbReference type="InterPro" id="IPR013894">
    <property type="entry name" value="RMI1_OB"/>
</dbReference>